<dbReference type="Proteomes" id="UP001501510">
    <property type="component" value="Unassembled WGS sequence"/>
</dbReference>
<evidence type="ECO:0000313" key="2">
    <source>
        <dbReference type="Proteomes" id="UP001501510"/>
    </source>
</evidence>
<proteinExistence type="predicted"/>
<sequence>MDENIKYWFKGFENGIAHIKQQERELFFCECSKNCVNRGVLNLYKDLYKKVNGDMDSFFEEMNGIENVKSEIVEPRKKYYVFFKECTCSLHNEGYVNSPFLCECSRQSIIYVFNSIIPNKNFDVEICSTILRGGNECKMSITIND</sequence>
<comment type="caution">
    <text evidence="1">The sequence shown here is derived from an EMBL/GenBank/DDBJ whole genome shotgun (WGS) entry which is preliminary data.</text>
</comment>
<name>A0ABN1JKL5_9CLOT</name>
<organism evidence="1 2">
    <name type="scientific">Clostridium oceanicum</name>
    <dbReference type="NCBI Taxonomy" id="1543"/>
    <lineage>
        <taxon>Bacteria</taxon>
        <taxon>Bacillati</taxon>
        <taxon>Bacillota</taxon>
        <taxon>Clostridia</taxon>
        <taxon>Eubacteriales</taxon>
        <taxon>Clostridiaceae</taxon>
        <taxon>Clostridium</taxon>
    </lineage>
</organism>
<reference evidence="1 2" key="1">
    <citation type="journal article" date="2019" name="Int. J. Syst. Evol. Microbiol.">
        <title>The Global Catalogue of Microorganisms (GCM) 10K type strain sequencing project: providing services to taxonomists for standard genome sequencing and annotation.</title>
        <authorList>
            <consortium name="The Broad Institute Genomics Platform"/>
            <consortium name="The Broad Institute Genome Sequencing Center for Infectious Disease"/>
            <person name="Wu L."/>
            <person name="Ma J."/>
        </authorList>
    </citation>
    <scope>NUCLEOTIDE SEQUENCE [LARGE SCALE GENOMIC DNA]</scope>
    <source>
        <strain evidence="1 2">JCM 1407</strain>
    </source>
</reference>
<evidence type="ECO:0000313" key="1">
    <source>
        <dbReference type="EMBL" id="GAA0741833.1"/>
    </source>
</evidence>
<gene>
    <name evidence="1" type="ORF">GCM10008906_23550</name>
</gene>
<accession>A0ABN1JKL5</accession>
<keyword evidence="2" id="KW-1185">Reference proteome</keyword>
<dbReference type="EMBL" id="BAAACG010000010">
    <property type="protein sequence ID" value="GAA0741833.1"/>
    <property type="molecule type" value="Genomic_DNA"/>
</dbReference>
<protein>
    <recommendedName>
        <fullName evidence="3">Metanogen output domain-containing protein</fullName>
    </recommendedName>
</protein>
<evidence type="ECO:0008006" key="3">
    <source>
        <dbReference type="Google" id="ProtNLM"/>
    </source>
</evidence>